<dbReference type="InterPro" id="IPR011066">
    <property type="entry name" value="MscS_channel_C_sf"/>
</dbReference>
<keyword evidence="5 6" id="KW-0472">Membrane</keyword>
<organism evidence="8 9">
    <name type="scientific">Rhizobium sullae</name>
    <name type="common">Rhizobium hedysari</name>
    <dbReference type="NCBI Taxonomy" id="50338"/>
    <lineage>
        <taxon>Bacteria</taxon>
        <taxon>Pseudomonadati</taxon>
        <taxon>Pseudomonadota</taxon>
        <taxon>Alphaproteobacteria</taxon>
        <taxon>Hyphomicrobiales</taxon>
        <taxon>Rhizobiaceae</taxon>
        <taxon>Rhizobium/Agrobacterium group</taxon>
        <taxon>Rhizobium</taxon>
    </lineage>
</organism>
<dbReference type="Pfam" id="PF00924">
    <property type="entry name" value="MS_channel_2nd"/>
    <property type="match status" value="1"/>
</dbReference>
<feature type="domain" description="Cyclic nucleotide-binding" evidence="7">
    <location>
        <begin position="344"/>
        <end position="446"/>
    </location>
</feature>
<accession>A0A2N0D053</accession>
<keyword evidence="6" id="KW-0813">Transport</keyword>
<dbReference type="PANTHER" id="PTHR30221">
    <property type="entry name" value="SMALL-CONDUCTANCE MECHANOSENSITIVE CHANNEL"/>
    <property type="match status" value="1"/>
</dbReference>
<keyword evidence="4 6" id="KW-1133">Transmembrane helix</keyword>
<keyword evidence="2" id="KW-1003">Cell membrane</keyword>
<dbReference type="Proteomes" id="UP000232164">
    <property type="component" value="Unassembled WGS sequence"/>
</dbReference>
<dbReference type="PROSITE" id="PS50042">
    <property type="entry name" value="CNMP_BINDING_3"/>
    <property type="match status" value="1"/>
</dbReference>
<dbReference type="InterPro" id="IPR006685">
    <property type="entry name" value="MscS_channel_2nd"/>
</dbReference>
<feature type="transmembrane region" description="Helical" evidence="6">
    <location>
        <begin position="75"/>
        <end position="95"/>
    </location>
</feature>
<dbReference type="InterPro" id="IPR010920">
    <property type="entry name" value="LSM_dom_sf"/>
</dbReference>
<comment type="caution">
    <text evidence="8">The sequence shown here is derived from an EMBL/GenBank/DDBJ whole genome shotgun (WGS) entry which is preliminary data.</text>
</comment>
<keyword evidence="6" id="KW-0406">Ion transport</keyword>
<dbReference type="SUPFAM" id="SSF51206">
    <property type="entry name" value="cAMP-binding domain-like"/>
    <property type="match status" value="1"/>
</dbReference>
<evidence type="ECO:0000256" key="1">
    <source>
        <dbReference type="ARBA" id="ARBA00004651"/>
    </source>
</evidence>
<evidence type="ECO:0000259" key="7">
    <source>
        <dbReference type="PROSITE" id="PS50042"/>
    </source>
</evidence>
<dbReference type="InterPro" id="IPR000595">
    <property type="entry name" value="cNMP-bd_dom"/>
</dbReference>
<dbReference type="Gene3D" id="2.30.30.60">
    <property type="match status" value="1"/>
</dbReference>
<dbReference type="SMART" id="SM00100">
    <property type="entry name" value="cNMP"/>
    <property type="match status" value="1"/>
</dbReference>
<proteinExistence type="inferred from homology"/>
<dbReference type="CDD" id="cd00038">
    <property type="entry name" value="CAP_ED"/>
    <property type="match status" value="1"/>
</dbReference>
<evidence type="ECO:0000256" key="3">
    <source>
        <dbReference type="ARBA" id="ARBA00022692"/>
    </source>
</evidence>
<keyword evidence="6" id="KW-0407">Ion channel</keyword>
<evidence type="ECO:0000313" key="9">
    <source>
        <dbReference type="Proteomes" id="UP000232164"/>
    </source>
</evidence>
<comment type="similarity">
    <text evidence="6">Belongs to the MscS (TC 1.A.23) family.</text>
</comment>
<dbReference type="GO" id="GO:0005886">
    <property type="term" value="C:plasma membrane"/>
    <property type="evidence" value="ECO:0007669"/>
    <property type="project" value="UniProtKB-SubCell"/>
</dbReference>
<dbReference type="Gene3D" id="3.30.70.100">
    <property type="match status" value="1"/>
</dbReference>
<reference evidence="8 9" key="1">
    <citation type="submission" date="2017-11" db="EMBL/GenBank/DDBJ databases">
        <authorList>
            <person name="Han C.G."/>
        </authorList>
    </citation>
    <scope>NUCLEOTIDE SEQUENCE [LARGE SCALE GENOMIC DNA]</scope>
    <source>
        <strain evidence="8 9">HCNT1</strain>
    </source>
</reference>
<dbReference type="EMBL" id="PIQN01000028">
    <property type="protein sequence ID" value="PKA39491.1"/>
    <property type="molecule type" value="Genomic_DNA"/>
</dbReference>
<dbReference type="SUPFAM" id="SSF50182">
    <property type="entry name" value="Sm-like ribonucleoproteins"/>
    <property type="match status" value="1"/>
</dbReference>
<dbReference type="GO" id="GO:0008381">
    <property type="term" value="F:mechanosensitive monoatomic ion channel activity"/>
    <property type="evidence" value="ECO:0007669"/>
    <property type="project" value="InterPro"/>
</dbReference>
<feature type="transmembrane region" description="Helical" evidence="6">
    <location>
        <begin position="107"/>
        <end position="126"/>
    </location>
</feature>
<feature type="transmembrane region" description="Helical" evidence="6">
    <location>
        <begin position="6"/>
        <end position="24"/>
    </location>
</feature>
<name>A0A2N0D053_RHISU</name>
<comment type="subunit">
    <text evidence="6">Homoheptamer.</text>
</comment>
<dbReference type="Pfam" id="PF00027">
    <property type="entry name" value="cNMP_binding"/>
    <property type="match status" value="1"/>
</dbReference>
<evidence type="ECO:0000256" key="4">
    <source>
        <dbReference type="ARBA" id="ARBA00022989"/>
    </source>
</evidence>
<dbReference type="InterPro" id="IPR014710">
    <property type="entry name" value="RmlC-like_jellyroll"/>
</dbReference>
<protein>
    <recommendedName>
        <fullName evidence="6">Small-conductance mechanosensitive channel</fullName>
    </recommendedName>
</protein>
<dbReference type="Gene3D" id="1.10.287.1260">
    <property type="match status" value="1"/>
</dbReference>
<dbReference type="SUPFAM" id="SSF82689">
    <property type="entry name" value="Mechanosensitive channel protein MscS (YggB), C-terminal domain"/>
    <property type="match status" value="1"/>
</dbReference>
<dbReference type="AlphaFoldDB" id="A0A2N0D053"/>
<sequence>MEYLFDPILQFALLIIVLVAVHCAQPRHRAIRFTAHVIFFLALTTLLLMNGIAPYSAAVNSPDLWHRLFFGLAKAIWWLGGAMMLVSSVRLFLIFERRPREARLLQDLLAGIIYIGAALSVVAYVFSVPVGTLIATSGVFAVILGLALQSTLSDVFSGIALNLGRPYSVGHWIILENGVQGRVIETNWRATHLSNATNDLVVIPNSTLAKSQLVNLNSPDETHGITLSVSLAPTRPPAVMEQLLHTVLLASNHILRFPPPSVSIAGLGSQAIEFELAFRVTDVSQTPTAKNEIYDLIFRHAQAAGIPLASNSATAGYLCSAPALTSLPEHRAETPSRLITSLPLFATLTDKERDTLSNAATRRAYAKGREILAQGERSPALMLIESGVVAIQRTEKDKDIELNRLSPGDFFGERGVLIGAEEPGRIITLTPVVTCQIGPEELCEILRNRPSLAEDIGLTLADRLEKEKHIRGVAETHAQGSQTLAHRIRHLFQLQHQPSA</sequence>
<comment type="subcellular location">
    <subcellularLocation>
        <location evidence="6">Cell inner membrane</location>
        <topology evidence="6">Multi-pass membrane protein</topology>
    </subcellularLocation>
    <subcellularLocation>
        <location evidence="1">Cell membrane</location>
        <topology evidence="1">Multi-pass membrane protein</topology>
    </subcellularLocation>
</comment>
<evidence type="ECO:0000256" key="2">
    <source>
        <dbReference type="ARBA" id="ARBA00022475"/>
    </source>
</evidence>
<comment type="function">
    <text evidence="6">Mechanosensitive channel that participates in the regulation of osmotic pressure changes within the cell, opening in response to stretch forces in the membrane lipid bilayer, without the need for other proteins. Contributes to normal resistance to hypoosmotic shock. Forms an ion channel of 1.0 nanosiemens conductance with a slight preference for anions.</text>
</comment>
<reference evidence="8 9" key="2">
    <citation type="submission" date="2017-12" db="EMBL/GenBank/DDBJ databases">
        <title>Genome sequence of Rhizobium sullae HCNT1 isolated from Sulla coronaria nodules and featuring peculiar denitrification phenotypes.</title>
        <authorList>
            <person name="De Diego-Diaz B."/>
            <person name="Treu L."/>
            <person name="Campanaro S."/>
            <person name="Da Silva Duarte V."/>
            <person name="Basaglia M."/>
            <person name="Favaro L."/>
            <person name="Casella S."/>
            <person name="Squartini A."/>
        </authorList>
    </citation>
    <scope>NUCLEOTIDE SEQUENCE [LARGE SCALE GENOMIC DNA]</scope>
    <source>
        <strain evidence="8 9">HCNT1</strain>
    </source>
</reference>
<keyword evidence="3 6" id="KW-0812">Transmembrane</keyword>
<evidence type="ECO:0000256" key="5">
    <source>
        <dbReference type="ARBA" id="ARBA00023136"/>
    </source>
</evidence>
<dbReference type="InterPro" id="IPR045275">
    <property type="entry name" value="MscS_archaea/bacteria_type"/>
</dbReference>
<gene>
    <name evidence="8" type="ORF">CWR43_32470</name>
</gene>
<dbReference type="InterPro" id="IPR018490">
    <property type="entry name" value="cNMP-bd_dom_sf"/>
</dbReference>
<dbReference type="InterPro" id="IPR023408">
    <property type="entry name" value="MscS_beta-dom_sf"/>
</dbReference>
<dbReference type="PANTHER" id="PTHR30221:SF1">
    <property type="entry name" value="SMALL-CONDUCTANCE MECHANOSENSITIVE CHANNEL"/>
    <property type="match status" value="1"/>
</dbReference>
<evidence type="ECO:0000256" key="6">
    <source>
        <dbReference type="RuleBase" id="RU369025"/>
    </source>
</evidence>
<evidence type="ECO:0000313" key="8">
    <source>
        <dbReference type="EMBL" id="PKA39491.1"/>
    </source>
</evidence>
<dbReference type="PIRSF" id="PIRSF026673">
    <property type="entry name" value="UCP026673_ion_chan"/>
    <property type="match status" value="1"/>
</dbReference>
<dbReference type="Gene3D" id="2.60.120.10">
    <property type="entry name" value="Jelly Rolls"/>
    <property type="match status" value="1"/>
</dbReference>
<keyword evidence="6" id="KW-0997">Cell inner membrane</keyword>
<feature type="transmembrane region" description="Helical" evidence="6">
    <location>
        <begin position="36"/>
        <end position="55"/>
    </location>
</feature>
<dbReference type="InterPro" id="IPR016846">
    <property type="entry name" value="cNMP-bd_ion_channel"/>
</dbReference>